<dbReference type="SMART" id="SM00471">
    <property type="entry name" value="HDc"/>
    <property type="match status" value="1"/>
</dbReference>
<keyword evidence="5" id="KW-0175">Coiled coil</keyword>
<dbReference type="AlphaFoldDB" id="A0A6J7KMV8"/>
<dbReference type="GO" id="GO:0016020">
    <property type="term" value="C:membrane"/>
    <property type="evidence" value="ECO:0007669"/>
    <property type="project" value="InterPro"/>
</dbReference>
<keyword evidence="6" id="KW-1133">Transmembrane helix</keyword>
<keyword evidence="6" id="KW-0472">Membrane</keyword>
<dbReference type="GO" id="GO:0016787">
    <property type="term" value="F:hydrolase activity"/>
    <property type="evidence" value="ECO:0007669"/>
    <property type="project" value="UniProtKB-KW"/>
</dbReference>
<dbReference type="SUPFAM" id="SSF54791">
    <property type="entry name" value="Eukaryotic type KH-domain (KH-domain type I)"/>
    <property type="match status" value="1"/>
</dbReference>
<dbReference type="InterPro" id="IPR022711">
    <property type="entry name" value="RNase_Y_N"/>
</dbReference>
<dbReference type="NCBIfam" id="TIGR00277">
    <property type="entry name" value="HDIG"/>
    <property type="match status" value="1"/>
</dbReference>
<dbReference type="HAMAP" id="MF_00335">
    <property type="entry name" value="RNase_Y"/>
    <property type="match status" value="1"/>
</dbReference>
<proteinExistence type="inferred from homology"/>
<dbReference type="InterPro" id="IPR003607">
    <property type="entry name" value="HD/PDEase_dom"/>
</dbReference>
<feature type="coiled-coil region" evidence="5">
    <location>
        <begin position="82"/>
        <end position="137"/>
    </location>
</feature>
<dbReference type="InterPro" id="IPR036612">
    <property type="entry name" value="KH_dom_type_1_sf"/>
</dbReference>
<dbReference type="PROSITE" id="PS51831">
    <property type="entry name" value="HD"/>
    <property type="match status" value="1"/>
</dbReference>
<dbReference type="InterPro" id="IPR006675">
    <property type="entry name" value="HDIG_dom"/>
</dbReference>
<keyword evidence="2" id="KW-0255">Endonuclease</keyword>
<dbReference type="InterPro" id="IPR006674">
    <property type="entry name" value="HD_domain"/>
</dbReference>
<gene>
    <name evidence="8" type="ORF">UFOPK3752_02034</name>
</gene>
<dbReference type="InterPro" id="IPR004088">
    <property type="entry name" value="KH_dom_type_1"/>
</dbReference>
<dbReference type="GO" id="GO:0003723">
    <property type="term" value="F:RNA binding"/>
    <property type="evidence" value="ECO:0007669"/>
    <property type="project" value="UniProtKB-KW"/>
</dbReference>
<evidence type="ECO:0000256" key="6">
    <source>
        <dbReference type="SAM" id="Phobius"/>
    </source>
</evidence>
<dbReference type="Pfam" id="PF12072">
    <property type="entry name" value="RNase_Y_N"/>
    <property type="match status" value="1"/>
</dbReference>
<dbReference type="Pfam" id="PF01966">
    <property type="entry name" value="HD"/>
    <property type="match status" value="1"/>
</dbReference>
<feature type="domain" description="HD" evidence="7">
    <location>
        <begin position="373"/>
        <end position="466"/>
    </location>
</feature>
<dbReference type="InterPro" id="IPR017705">
    <property type="entry name" value="Ribonuclease_Y"/>
</dbReference>
<dbReference type="SUPFAM" id="SSF109604">
    <property type="entry name" value="HD-domain/PDEase-like"/>
    <property type="match status" value="1"/>
</dbReference>
<dbReference type="GO" id="GO:0006402">
    <property type="term" value="P:mRNA catabolic process"/>
    <property type="evidence" value="ECO:0007669"/>
    <property type="project" value="InterPro"/>
</dbReference>
<keyword evidence="4" id="KW-0694">RNA-binding</keyword>
<evidence type="ECO:0000259" key="7">
    <source>
        <dbReference type="PROSITE" id="PS51831"/>
    </source>
</evidence>
<keyword evidence="1" id="KW-0540">Nuclease</keyword>
<evidence type="ECO:0000256" key="3">
    <source>
        <dbReference type="ARBA" id="ARBA00022801"/>
    </source>
</evidence>
<evidence type="ECO:0000256" key="1">
    <source>
        <dbReference type="ARBA" id="ARBA00022722"/>
    </source>
</evidence>
<organism evidence="8">
    <name type="scientific">freshwater metagenome</name>
    <dbReference type="NCBI Taxonomy" id="449393"/>
    <lineage>
        <taxon>unclassified sequences</taxon>
        <taxon>metagenomes</taxon>
        <taxon>ecological metagenomes</taxon>
    </lineage>
</organism>
<evidence type="ECO:0000256" key="5">
    <source>
        <dbReference type="SAM" id="Coils"/>
    </source>
</evidence>
<dbReference type="PANTHER" id="PTHR12826">
    <property type="entry name" value="RIBONUCLEASE Y"/>
    <property type="match status" value="1"/>
</dbReference>
<evidence type="ECO:0000256" key="4">
    <source>
        <dbReference type="ARBA" id="ARBA00022884"/>
    </source>
</evidence>
<evidence type="ECO:0000256" key="2">
    <source>
        <dbReference type="ARBA" id="ARBA00022759"/>
    </source>
</evidence>
<dbReference type="EMBL" id="CAFBND010000120">
    <property type="protein sequence ID" value="CAB4956987.1"/>
    <property type="molecule type" value="Genomic_DNA"/>
</dbReference>
<dbReference type="NCBIfam" id="TIGR03319">
    <property type="entry name" value="RNase_Y"/>
    <property type="match status" value="1"/>
</dbReference>
<dbReference type="PANTHER" id="PTHR12826:SF15">
    <property type="entry name" value="RIBONUCLEASE Y"/>
    <property type="match status" value="1"/>
</dbReference>
<sequence length="557" mass="61418">MDPVIVLVLAVVVGIALGVALIGAGQLSRRRRSGRENAVSVAAGVEVELQRRQRELDDRADHVLRNAQADAQASRSLAEQGLAAAEQARAEAADDVRRAEERRTAIESEIAATRAELALLREEAQRRETRLAEREARLDLELAALAARRISADETEAELLRRSAEIAESEAHQGQLRAEALERVANLTSAEARAELVTTIEHQAKREAALTVREIEREAREEGEDRARRIVTLAAQRIASEQTSESTVSVLHLPDDSMKGRIIGREGRNIRTFEAVTGVNLLIDDTPEAVLLSCFDPVRREIGRLTLEALIADGRIQPTRIEEEYERSRVEIEARCVRAGEDALVDLGIGDMHPDLIALLGRLRYRTSYGQNVLGHLTEAAHIAGIMAAELRLPIEHTKRCTLLHDIGKALTHEVQGSHAIIGAEVARRYGEHEDVVHAIEAHHNEIEVRTLEAVIVQTADAMSGGRPGARRESLEHYVERLERLEAIAAAHEGIDKVFAMQAGREVRVVVLPDEVDDIGMQVLARDIAAEIEQELTYPGQIRVTVVRESRATGLAR</sequence>
<keyword evidence="6" id="KW-0812">Transmembrane</keyword>
<feature type="transmembrane region" description="Helical" evidence="6">
    <location>
        <begin position="6"/>
        <end position="25"/>
    </location>
</feature>
<evidence type="ECO:0000313" key="8">
    <source>
        <dbReference type="EMBL" id="CAB4956987.1"/>
    </source>
</evidence>
<dbReference type="CDD" id="cd22431">
    <property type="entry name" value="KH-I_RNaseY"/>
    <property type="match status" value="1"/>
</dbReference>
<reference evidence="8" key="1">
    <citation type="submission" date="2020-05" db="EMBL/GenBank/DDBJ databases">
        <authorList>
            <person name="Chiriac C."/>
            <person name="Salcher M."/>
            <person name="Ghai R."/>
            <person name="Kavagutti S V."/>
        </authorList>
    </citation>
    <scope>NUCLEOTIDE SEQUENCE</scope>
</reference>
<dbReference type="Gene3D" id="1.10.3210.10">
    <property type="entry name" value="Hypothetical protein af1432"/>
    <property type="match status" value="1"/>
</dbReference>
<keyword evidence="3" id="KW-0378">Hydrolase</keyword>
<dbReference type="Pfam" id="PF00013">
    <property type="entry name" value="KH_1"/>
    <property type="match status" value="1"/>
</dbReference>
<protein>
    <submittedName>
        <fullName evidence="8">Unannotated protein</fullName>
    </submittedName>
</protein>
<accession>A0A6J7KMV8</accession>
<name>A0A6J7KMV8_9ZZZZ</name>
<dbReference type="GO" id="GO:0004519">
    <property type="term" value="F:endonuclease activity"/>
    <property type="evidence" value="ECO:0007669"/>
    <property type="project" value="UniProtKB-KW"/>
</dbReference>
<dbReference type="CDD" id="cd00077">
    <property type="entry name" value="HDc"/>
    <property type="match status" value="1"/>
</dbReference>